<sequence>MEILIYLFLLSPVIINAIIIIIIIAVDGTIITIRSAQPATHHQSPNSDCSSSINRNLFTITTPTLLWACWARTSILRNKSIRVCGPPPATTIVALVEATRRYRTPVHRMQPVPVATLATVATTAIPSTTTTTKAAAAPITTVKQPPQHRSAAVAACCSRLESSSRKRT</sequence>
<proteinExistence type="predicted"/>
<organism evidence="2">
    <name type="scientific">Anopheles darlingi</name>
    <name type="common">Mosquito</name>
    <dbReference type="NCBI Taxonomy" id="43151"/>
    <lineage>
        <taxon>Eukaryota</taxon>
        <taxon>Metazoa</taxon>
        <taxon>Ecdysozoa</taxon>
        <taxon>Arthropoda</taxon>
        <taxon>Hexapoda</taxon>
        <taxon>Insecta</taxon>
        <taxon>Pterygota</taxon>
        <taxon>Neoptera</taxon>
        <taxon>Endopterygota</taxon>
        <taxon>Diptera</taxon>
        <taxon>Nematocera</taxon>
        <taxon>Culicoidea</taxon>
        <taxon>Culicidae</taxon>
        <taxon>Anophelinae</taxon>
        <taxon>Anopheles</taxon>
    </lineage>
</organism>
<dbReference type="EMBL" id="GGFL01010840">
    <property type="protein sequence ID" value="MBW75018.1"/>
    <property type="molecule type" value="Transcribed_RNA"/>
</dbReference>
<name>A0A2M4DD44_ANODA</name>
<evidence type="ECO:0000313" key="2">
    <source>
        <dbReference type="EMBL" id="MBW75018.1"/>
    </source>
</evidence>
<dbReference type="AlphaFoldDB" id="A0A2M4DD44"/>
<feature type="transmembrane region" description="Helical" evidence="1">
    <location>
        <begin position="6"/>
        <end position="26"/>
    </location>
</feature>
<accession>A0A2M4DD44</accession>
<evidence type="ECO:0000256" key="1">
    <source>
        <dbReference type="SAM" id="Phobius"/>
    </source>
</evidence>
<protein>
    <submittedName>
        <fullName evidence="2">Putative secreted protein</fullName>
    </submittedName>
</protein>
<keyword evidence="1" id="KW-1133">Transmembrane helix</keyword>
<reference evidence="2" key="1">
    <citation type="submission" date="2018-01" db="EMBL/GenBank/DDBJ databases">
        <title>An insight into the sialome of Amazonian anophelines.</title>
        <authorList>
            <person name="Ribeiro J.M."/>
            <person name="Scarpassa V."/>
            <person name="Calvo E."/>
        </authorList>
    </citation>
    <scope>NUCLEOTIDE SEQUENCE</scope>
</reference>
<keyword evidence="1" id="KW-0472">Membrane</keyword>
<keyword evidence="1" id="KW-0812">Transmembrane</keyword>